<dbReference type="SMART" id="SM00382">
    <property type="entry name" value="AAA"/>
    <property type="match status" value="1"/>
</dbReference>
<dbReference type="InterPro" id="IPR003439">
    <property type="entry name" value="ABC_transporter-like_ATP-bd"/>
</dbReference>
<dbReference type="PROSITE" id="PS50893">
    <property type="entry name" value="ABC_TRANSPORTER_2"/>
    <property type="match status" value="1"/>
</dbReference>
<protein>
    <submittedName>
        <fullName evidence="4">Unannotated protein</fullName>
    </submittedName>
</protein>
<evidence type="ECO:0000256" key="2">
    <source>
        <dbReference type="ARBA" id="ARBA00022840"/>
    </source>
</evidence>
<dbReference type="PANTHER" id="PTHR43158">
    <property type="entry name" value="SKFA PEPTIDE EXPORT ATP-BINDING PROTEIN SKFE"/>
    <property type="match status" value="1"/>
</dbReference>
<dbReference type="Pfam" id="PF00005">
    <property type="entry name" value="ABC_tran"/>
    <property type="match status" value="1"/>
</dbReference>
<dbReference type="EMBL" id="CAEZTJ010000013">
    <property type="protein sequence ID" value="CAB4561431.1"/>
    <property type="molecule type" value="Genomic_DNA"/>
</dbReference>
<dbReference type="Gene3D" id="3.40.50.300">
    <property type="entry name" value="P-loop containing nucleotide triphosphate hydrolases"/>
    <property type="match status" value="1"/>
</dbReference>
<proteinExistence type="predicted"/>
<name>A0A6J6DBT9_9ZZZZ</name>
<keyword evidence="2" id="KW-0067">ATP-binding</keyword>
<dbReference type="PANTHER" id="PTHR43158:SF2">
    <property type="entry name" value="SKFA PEPTIDE EXPORT ATP-BINDING PROTEIN SKFE"/>
    <property type="match status" value="1"/>
</dbReference>
<evidence type="ECO:0000313" key="4">
    <source>
        <dbReference type="EMBL" id="CAB4561431.1"/>
    </source>
</evidence>
<dbReference type="InterPro" id="IPR027417">
    <property type="entry name" value="P-loop_NTPase"/>
</dbReference>
<keyword evidence="1" id="KW-0547">Nucleotide-binding</keyword>
<dbReference type="GO" id="GO:0016887">
    <property type="term" value="F:ATP hydrolysis activity"/>
    <property type="evidence" value="ECO:0007669"/>
    <property type="project" value="InterPro"/>
</dbReference>
<sequence length="260" mass="28050">MSPLVALEDVTVLRSGKAIIDRLSWSVNTGERWVIIGPNGAGKTTVLSLLSSYLFPSSGSVSILGDTLGRVDSAEIKMRVGMTSASLLSLLPEDERVGDIVLSSAYAVFGRWNEEYDPWDESRSSALLATLGVKELRDRLFFTLSEGEKKRVMIARALMPDPELLLMDEPAAGLDLGGREDLLQRISAFAADPAAPATITVTHHLEEIPAGASHLLVLKSGRSFAQGPIEATLTSEMLSELYGIPLQLGSHLGRYFARAI</sequence>
<dbReference type="SUPFAM" id="SSF52540">
    <property type="entry name" value="P-loop containing nucleoside triphosphate hydrolases"/>
    <property type="match status" value="1"/>
</dbReference>
<dbReference type="AlphaFoldDB" id="A0A6J6DBT9"/>
<organism evidence="4">
    <name type="scientific">freshwater metagenome</name>
    <dbReference type="NCBI Taxonomy" id="449393"/>
    <lineage>
        <taxon>unclassified sequences</taxon>
        <taxon>metagenomes</taxon>
        <taxon>ecological metagenomes</taxon>
    </lineage>
</organism>
<evidence type="ECO:0000259" key="3">
    <source>
        <dbReference type="PROSITE" id="PS50893"/>
    </source>
</evidence>
<dbReference type="GO" id="GO:0005524">
    <property type="term" value="F:ATP binding"/>
    <property type="evidence" value="ECO:0007669"/>
    <property type="project" value="UniProtKB-KW"/>
</dbReference>
<feature type="domain" description="ABC transporter" evidence="3">
    <location>
        <begin position="5"/>
        <end position="245"/>
    </location>
</feature>
<reference evidence="4" key="1">
    <citation type="submission" date="2020-05" db="EMBL/GenBank/DDBJ databases">
        <authorList>
            <person name="Chiriac C."/>
            <person name="Salcher M."/>
            <person name="Ghai R."/>
            <person name="Kavagutti S V."/>
        </authorList>
    </citation>
    <scope>NUCLEOTIDE SEQUENCE</scope>
</reference>
<accession>A0A6J6DBT9</accession>
<evidence type="ECO:0000256" key="1">
    <source>
        <dbReference type="ARBA" id="ARBA00022741"/>
    </source>
</evidence>
<gene>
    <name evidence="4" type="ORF">UFOPK1650_00203</name>
</gene>
<dbReference type="InterPro" id="IPR003593">
    <property type="entry name" value="AAA+_ATPase"/>
</dbReference>